<dbReference type="eggNOG" id="COG1655">
    <property type="taxonomic scope" value="Bacteria"/>
</dbReference>
<evidence type="ECO:0000313" key="2">
    <source>
        <dbReference type="Proteomes" id="UP000001476"/>
    </source>
</evidence>
<reference evidence="1 2" key="1">
    <citation type="journal article" date="2009" name="Proc. Natl. Acad. Sci. U.S.A.">
        <title>Characterizing a model human gut microbiota composed of members of its two dominant bacterial phyla.</title>
        <authorList>
            <person name="Mahowald M.A."/>
            <person name="Rey F.E."/>
            <person name="Seedorf H."/>
            <person name="Turnbaugh P.J."/>
            <person name="Fulton R.S."/>
            <person name="Wollam A."/>
            <person name="Shah N."/>
            <person name="Wang C."/>
            <person name="Magrini V."/>
            <person name="Wilson R.K."/>
            <person name="Cantarel B.L."/>
            <person name="Coutinho P.M."/>
            <person name="Henrissat B."/>
            <person name="Crock L.W."/>
            <person name="Russell A."/>
            <person name="Verberkmoes N.C."/>
            <person name="Hettich R.L."/>
            <person name="Gordon J.I."/>
        </authorList>
    </citation>
    <scope>NUCLEOTIDE SEQUENCE [LARGE SCALE GENOMIC DNA]</scope>
    <source>
        <strain evidence="2">ATCC 27750 / DSM 3376 / VPI C15-48 / C15-B4</strain>
    </source>
</reference>
<gene>
    <name evidence="1" type="ordered locus">EUBELI_00504</name>
</gene>
<dbReference type="GeneID" id="41355266"/>
<evidence type="ECO:0000313" key="1">
    <source>
        <dbReference type="EMBL" id="ACR71517.1"/>
    </source>
</evidence>
<proteinExistence type="predicted"/>
<dbReference type="KEGG" id="eel:EUBELI_00504"/>
<keyword evidence="2" id="KW-1185">Reference proteome</keyword>
<dbReference type="RefSeq" id="WP_012738753.1">
    <property type="nucleotide sequence ID" value="NC_012778.1"/>
</dbReference>
<protein>
    <recommendedName>
        <fullName evidence="3">DUF2225 domain-containing protein</fullName>
    </recommendedName>
</protein>
<name>C4Z3P8_LACE2</name>
<accession>C4Z3P8</accession>
<dbReference type="Pfam" id="PF09986">
    <property type="entry name" value="DUF2225"/>
    <property type="match status" value="1"/>
</dbReference>
<dbReference type="InterPro" id="IPR018708">
    <property type="entry name" value="DUF2225"/>
</dbReference>
<organism evidence="1 2">
    <name type="scientific">Lachnospira eligens (strain ATCC 27750 / DSM 3376 / VPI C15-48 / C15-B4)</name>
    <name type="common">Eubacterium eligens</name>
    <dbReference type="NCBI Taxonomy" id="515620"/>
    <lineage>
        <taxon>Bacteria</taxon>
        <taxon>Bacillati</taxon>
        <taxon>Bacillota</taxon>
        <taxon>Clostridia</taxon>
        <taxon>Lachnospirales</taxon>
        <taxon>Lachnospiraceae</taxon>
        <taxon>Lachnospira</taxon>
    </lineage>
</organism>
<dbReference type="Proteomes" id="UP000001476">
    <property type="component" value="Chromosome"/>
</dbReference>
<evidence type="ECO:0008006" key="3">
    <source>
        <dbReference type="Google" id="ProtNLM"/>
    </source>
</evidence>
<dbReference type="STRING" id="515620.EUBELI_00504"/>
<dbReference type="EMBL" id="CP001104">
    <property type="protein sequence ID" value="ACR71517.1"/>
    <property type="molecule type" value="Genomic_DNA"/>
</dbReference>
<dbReference type="AlphaFoldDB" id="C4Z3P8"/>
<dbReference type="HOGENOM" id="CLU_074582_1_0_9"/>
<sequence>MEGIGQKKETDYIFDKTIKCDVCGKEFKTKQVRTGKARFVGTDAVLKPLYEGIDTCKYDIILCPHCGYAAAQRNYGHLTPKQRKAIRENVEPRFKAKENETETYSYERAVRRCKMAMLTEMVTGGKISESAYLCLKLAWLYRGEIEETKTNGGSQADIDKYYKYEHEYLEDAYKGFKQALETEYPPIAGMDEMTIYYLLTSLAVECGNMAEAKQYGSSILLSKTASAKLKNKTRDVLEAIKNN</sequence>